<protein>
    <submittedName>
        <fullName evidence="1">Uncharacterized protein</fullName>
    </submittedName>
</protein>
<organism evidence="1 2">
    <name type="scientific">Bodo saltans</name>
    <name type="common">Flagellated protozoan</name>
    <dbReference type="NCBI Taxonomy" id="75058"/>
    <lineage>
        <taxon>Eukaryota</taxon>
        <taxon>Discoba</taxon>
        <taxon>Euglenozoa</taxon>
        <taxon>Kinetoplastea</taxon>
        <taxon>Metakinetoplastina</taxon>
        <taxon>Eubodonida</taxon>
        <taxon>Bodonidae</taxon>
        <taxon>Bodo</taxon>
    </lineage>
</organism>
<evidence type="ECO:0000313" key="1">
    <source>
        <dbReference type="EMBL" id="CUG86969.1"/>
    </source>
</evidence>
<proteinExistence type="predicted"/>
<sequence>MMRRCRRKIRCETTWTKRRLNPMIQTPMTGRGMRKRAHLSQQKKKNGQMMADLFFLHAFGAACVAEFTDQFA</sequence>
<dbReference type="VEuPathDB" id="TriTrypDB:BSAL_00955"/>
<keyword evidence="2" id="KW-1185">Reference proteome</keyword>
<name>A0A0S4JAK4_BODSA</name>
<dbReference type="Proteomes" id="UP000051952">
    <property type="component" value="Unassembled WGS sequence"/>
</dbReference>
<gene>
    <name evidence="1" type="ORF">BSAL_00955</name>
</gene>
<accession>A0A0S4JAK4</accession>
<evidence type="ECO:0000313" key="2">
    <source>
        <dbReference type="Proteomes" id="UP000051952"/>
    </source>
</evidence>
<reference evidence="2" key="1">
    <citation type="submission" date="2015-09" db="EMBL/GenBank/DDBJ databases">
        <authorList>
            <consortium name="Pathogen Informatics"/>
        </authorList>
    </citation>
    <scope>NUCLEOTIDE SEQUENCE [LARGE SCALE GENOMIC DNA]</scope>
    <source>
        <strain evidence="2">Lake Konstanz</strain>
    </source>
</reference>
<dbReference type="EMBL" id="CYKH01001418">
    <property type="protein sequence ID" value="CUG86969.1"/>
    <property type="molecule type" value="Genomic_DNA"/>
</dbReference>
<dbReference type="AlphaFoldDB" id="A0A0S4JAK4"/>